<reference evidence="2" key="1">
    <citation type="journal article" date="2023" name="Mol. Phylogenet. Evol.">
        <title>Genome-scale phylogeny and comparative genomics of the fungal order Sordariales.</title>
        <authorList>
            <person name="Hensen N."/>
            <person name="Bonometti L."/>
            <person name="Westerberg I."/>
            <person name="Brannstrom I.O."/>
            <person name="Guillou S."/>
            <person name="Cros-Aarteil S."/>
            <person name="Calhoun S."/>
            <person name="Haridas S."/>
            <person name="Kuo A."/>
            <person name="Mondo S."/>
            <person name="Pangilinan J."/>
            <person name="Riley R."/>
            <person name="LaButti K."/>
            <person name="Andreopoulos B."/>
            <person name="Lipzen A."/>
            <person name="Chen C."/>
            <person name="Yan M."/>
            <person name="Daum C."/>
            <person name="Ng V."/>
            <person name="Clum A."/>
            <person name="Steindorff A."/>
            <person name="Ohm R.A."/>
            <person name="Martin F."/>
            <person name="Silar P."/>
            <person name="Natvig D.O."/>
            <person name="Lalanne C."/>
            <person name="Gautier V."/>
            <person name="Ament-Velasquez S.L."/>
            <person name="Kruys A."/>
            <person name="Hutchinson M.I."/>
            <person name="Powell A.J."/>
            <person name="Barry K."/>
            <person name="Miller A.N."/>
            <person name="Grigoriev I.V."/>
            <person name="Debuchy R."/>
            <person name="Gladieux P."/>
            <person name="Hiltunen Thoren M."/>
            <person name="Johannesson H."/>
        </authorList>
    </citation>
    <scope>NUCLEOTIDE SEQUENCE</scope>
    <source>
        <strain evidence="2">FGSC 1904</strain>
    </source>
</reference>
<dbReference type="PANTHER" id="PTHR11070">
    <property type="entry name" value="UVRD / RECB / PCRA DNA HELICASE FAMILY MEMBER"/>
    <property type="match status" value="1"/>
</dbReference>
<protein>
    <submittedName>
        <fullName evidence="2">P-loop containing nucleoside triphosphate hydrolase protein</fullName>
    </submittedName>
</protein>
<evidence type="ECO:0000259" key="1">
    <source>
        <dbReference type="Pfam" id="PF13538"/>
    </source>
</evidence>
<dbReference type="CDD" id="cd17932">
    <property type="entry name" value="DEXQc_UvrD"/>
    <property type="match status" value="1"/>
</dbReference>
<evidence type="ECO:0000313" key="3">
    <source>
        <dbReference type="Proteomes" id="UP001281003"/>
    </source>
</evidence>
<dbReference type="AlphaFoldDB" id="A0AAE0UBX6"/>
<dbReference type="InterPro" id="IPR000212">
    <property type="entry name" value="DNA_helicase_UvrD/REP"/>
</dbReference>
<name>A0AAE0UBX6_SORBR</name>
<dbReference type="PANTHER" id="PTHR11070:SF66">
    <property type="entry name" value="UVRD-LIKE HELICASE C-TERMINAL DOMAIN-CONTAINING PROTEIN"/>
    <property type="match status" value="1"/>
</dbReference>
<gene>
    <name evidence="2" type="ORF">B0T20DRAFT_208774</name>
</gene>
<dbReference type="InterPro" id="IPR027417">
    <property type="entry name" value="P-loop_NTPase"/>
</dbReference>
<reference evidence="2" key="2">
    <citation type="submission" date="2023-07" db="EMBL/GenBank/DDBJ databases">
        <authorList>
            <consortium name="Lawrence Berkeley National Laboratory"/>
            <person name="Haridas S."/>
            <person name="Hensen N."/>
            <person name="Bonometti L."/>
            <person name="Westerberg I."/>
            <person name="Brannstrom I.O."/>
            <person name="Guillou S."/>
            <person name="Cros-Aarteil S."/>
            <person name="Calhoun S."/>
            <person name="Kuo A."/>
            <person name="Mondo S."/>
            <person name="Pangilinan J."/>
            <person name="Riley R."/>
            <person name="LaButti K."/>
            <person name="Andreopoulos B."/>
            <person name="Lipzen A."/>
            <person name="Chen C."/>
            <person name="Yanf M."/>
            <person name="Daum C."/>
            <person name="Ng V."/>
            <person name="Clum A."/>
            <person name="Steindorff A."/>
            <person name="Ohm R."/>
            <person name="Martin F."/>
            <person name="Silar P."/>
            <person name="Natvig D."/>
            <person name="Lalanne C."/>
            <person name="Gautier V."/>
            <person name="Ament-velasquez S.L."/>
            <person name="Kruys A."/>
            <person name="Hutchinson M.I."/>
            <person name="Powell A.J."/>
            <person name="Barry K."/>
            <person name="Miller A.N."/>
            <person name="Grigoriev I.V."/>
            <person name="Debuchy R."/>
            <person name="Gladieux P."/>
            <person name="Thoren M.H."/>
            <person name="Johannesson H."/>
        </authorList>
    </citation>
    <scope>NUCLEOTIDE SEQUENCE</scope>
    <source>
        <strain evidence="2">FGSC 1904</strain>
    </source>
</reference>
<keyword evidence="2" id="KW-0378">Hydrolase</keyword>
<sequence>MLGQLSFTWHTSARAWPISHTVKPLVQASCLGGSLRFFTNTHSLLKRQKKRCSFTPSKEQQEIAELCRTKNVVVSARPGSGKTATAEAIVAAHPGKRVAVLTYSKRLQLETQRRLRSYSNCEVLTFHSMAGLLFGTLVPNDATLVRQKNQVLDRNELPQWNSAPFDIIVLDEFQDCTELLFWLINCFILANDQKTGSQSARLVVLGDERQAIYGFRGADERYLTLAPELLGMVSPYPFIKAQLNRSFRLSDPSVQFINNTFLSGESYITSFKPGPKPIILRCHFRNSYYALAKQLSFLLEHYGAKNTAIIAPAVRKRGLLQDVVNVLSAKYRVPISVPIDDEGPLDDRVIKGKLCVSTIHQFKGSERDLVILFDLDSSFFKYIARDLPDDRCPNQVFVALTRAAKQLVMVHVEEQKLMPFASVEALYETASILNMTKNENQIETPDPPGRPLKRGLTLPRLVKVRDIARHVRDEHLDAIVQTHLCIQVQSPLPENQHIKIPDVVISDQEKRFYEAVSDINGIAVVAAFEHEIAGSLNALGVGQDETDTIPEVSSREGVSWLCRKACRYEAQVSGYLPRMIQMANSKFNWIEPDDLALARSRLRGELSGMAANPRFEVPCVGNFSIDDQSCQLRGRADIVAALPSPDGDKVEGVETVWEIKFVSQLSNEHVIQVCAYAYLLELPHIILYNVRNGEKWKITPREGQEGLRSMIESVLRLKHTTKGKMSDEEFTEMCTGLSLEVLNLRP</sequence>
<dbReference type="GO" id="GO:0003677">
    <property type="term" value="F:DNA binding"/>
    <property type="evidence" value="ECO:0007669"/>
    <property type="project" value="InterPro"/>
</dbReference>
<dbReference type="GO" id="GO:0016787">
    <property type="term" value="F:hydrolase activity"/>
    <property type="evidence" value="ECO:0007669"/>
    <property type="project" value="UniProtKB-KW"/>
</dbReference>
<evidence type="ECO:0000313" key="2">
    <source>
        <dbReference type="EMBL" id="KAK3398452.1"/>
    </source>
</evidence>
<dbReference type="Gene3D" id="3.40.50.300">
    <property type="entry name" value="P-loop containing nucleotide triphosphate hydrolases"/>
    <property type="match status" value="2"/>
</dbReference>
<feature type="domain" description="UvrD-like helicase C-terminal" evidence="1">
    <location>
        <begin position="354"/>
        <end position="410"/>
    </location>
</feature>
<dbReference type="SUPFAM" id="SSF52540">
    <property type="entry name" value="P-loop containing nucleoside triphosphate hydrolases"/>
    <property type="match status" value="1"/>
</dbReference>
<proteinExistence type="predicted"/>
<dbReference type="Gene3D" id="3.90.320.10">
    <property type="match status" value="1"/>
</dbReference>
<dbReference type="Proteomes" id="UP001281003">
    <property type="component" value="Unassembled WGS sequence"/>
</dbReference>
<dbReference type="Pfam" id="PF13538">
    <property type="entry name" value="UvrD_C_2"/>
    <property type="match status" value="1"/>
</dbReference>
<dbReference type="GO" id="GO:0000725">
    <property type="term" value="P:recombinational repair"/>
    <property type="evidence" value="ECO:0007669"/>
    <property type="project" value="TreeGrafter"/>
</dbReference>
<dbReference type="GO" id="GO:0005524">
    <property type="term" value="F:ATP binding"/>
    <property type="evidence" value="ECO:0007669"/>
    <property type="project" value="InterPro"/>
</dbReference>
<dbReference type="InterPro" id="IPR011604">
    <property type="entry name" value="PDDEXK-like_dom_sf"/>
</dbReference>
<dbReference type="EMBL" id="JAUTDP010000006">
    <property type="protein sequence ID" value="KAK3398452.1"/>
    <property type="molecule type" value="Genomic_DNA"/>
</dbReference>
<keyword evidence="3" id="KW-1185">Reference proteome</keyword>
<dbReference type="InterPro" id="IPR027785">
    <property type="entry name" value="UvrD-like_helicase_C"/>
</dbReference>
<comment type="caution">
    <text evidence="2">The sequence shown here is derived from an EMBL/GenBank/DDBJ whole genome shotgun (WGS) entry which is preliminary data.</text>
</comment>
<dbReference type="Pfam" id="PF13245">
    <property type="entry name" value="AAA_19"/>
    <property type="match status" value="1"/>
</dbReference>
<dbReference type="GO" id="GO:0043138">
    <property type="term" value="F:3'-5' DNA helicase activity"/>
    <property type="evidence" value="ECO:0007669"/>
    <property type="project" value="TreeGrafter"/>
</dbReference>
<dbReference type="GO" id="GO:0005634">
    <property type="term" value="C:nucleus"/>
    <property type="evidence" value="ECO:0007669"/>
    <property type="project" value="TreeGrafter"/>
</dbReference>
<organism evidence="2 3">
    <name type="scientific">Sordaria brevicollis</name>
    <dbReference type="NCBI Taxonomy" id="83679"/>
    <lineage>
        <taxon>Eukaryota</taxon>
        <taxon>Fungi</taxon>
        <taxon>Dikarya</taxon>
        <taxon>Ascomycota</taxon>
        <taxon>Pezizomycotina</taxon>
        <taxon>Sordariomycetes</taxon>
        <taxon>Sordariomycetidae</taxon>
        <taxon>Sordariales</taxon>
        <taxon>Sordariaceae</taxon>
        <taxon>Sordaria</taxon>
    </lineage>
</organism>
<accession>A0AAE0UBX6</accession>